<organism evidence="1 2">
    <name type="scientific">Flexivirga caeni</name>
    <dbReference type="NCBI Taxonomy" id="2294115"/>
    <lineage>
        <taxon>Bacteria</taxon>
        <taxon>Bacillati</taxon>
        <taxon>Actinomycetota</taxon>
        <taxon>Actinomycetes</taxon>
        <taxon>Micrococcales</taxon>
        <taxon>Dermacoccaceae</taxon>
        <taxon>Flexivirga</taxon>
    </lineage>
</organism>
<evidence type="ECO:0000313" key="1">
    <source>
        <dbReference type="EMBL" id="RNI21619.1"/>
    </source>
</evidence>
<comment type="caution">
    <text evidence="1">The sequence shown here is derived from an EMBL/GenBank/DDBJ whole genome shotgun (WGS) entry which is preliminary data.</text>
</comment>
<keyword evidence="2" id="KW-1185">Reference proteome</keyword>
<dbReference type="AlphaFoldDB" id="A0A3M9M7S5"/>
<dbReference type="EMBL" id="RJJQ01000010">
    <property type="protein sequence ID" value="RNI21619.1"/>
    <property type="molecule type" value="Genomic_DNA"/>
</dbReference>
<reference evidence="1 2" key="1">
    <citation type="submission" date="2018-11" db="EMBL/GenBank/DDBJ databases">
        <title>Draft genome of Simplicispira Flexivirga sp. BO-16.</title>
        <authorList>
            <person name="Im W.T."/>
        </authorList>
    </citation>
    <scope>NUCLEOTIDE SEQUENCE [LARGE SCALE GENOMIC DNA]</scope>
    <source>
        <strain evidence="1 2">BO-16</strain>
    </source>
</reference>
<sequence>MTQSGAGGAMRSTGIVSFAHDGTAATKLTEHVGSQEFGVVYVDKVLYFKVVSAGTGWLAIRQGASDALAKQFGPLVQAMQQSQRGGTAGSPDAVWKVVAVTPAAITYRTHATQRQVAAALDKTGMSQVQAPPGGEDIVEAIAPNGLVRQVDTIINGAVTLQVDYRGWGPAVTISAPPDSTDA</sequence>
<accession>A0A3M9M7S5</accession>
<protein>
    <submittedName>
        <fullName evidence="1">Uncharacterized protein</fullName>
    </submittedName>
</protein>
<name>A0A3M9M7S5_9MICO</name>
<evidence type="ECO:0000313" key="2">
    <source>
        <dbReference type="Proteomes" id="UP000271678"/>
    </source>
</evidence>
<proteinExistence type="predicted"/>
<gene>
    <name evidence="1" type="ORF">EFY87_10675</name>
</gene>
<dbReference type="Proteomes" id="UP000271678">
    <property type="component" value="Unassembled WGS sequence"/>
</dbReference>